<evidence type="ECO:0000313" key="1">
    <source>
        <dbReference type="EMBL" id="RII42606.1"/>
    </source>
</evidence>
<dbReference type="Proteomes" id="UP000265419">
    <property type="component" value="Unassembled WGS sequence"/>
</dbReference>
<proteinExistence type="predicted"/>
<sequence>MDVRIGMKDVAREVAIETEESAEAVEAAIAAAITDSSLLSLTDAKGRKVLVAGAGIAYVEFGAPAQRPVGFAQG</sequence>
<protein>
    <submittedName>
        <fullName evidence="1">DUF3107 domain-containing protein</fullName>
    </submittedName>
</protein>
<dbReference type="EMBL" id="QQXK01000010">
    <property type="protein sequence ID" value="RII42606.1"/>
    <property type="molecule type" value="Genomic_DNA"/>
</dbReference>
<comment type="caution">
    <text evidence="1">The sequence shown here is derived from an EMBL/GenBank/DDBJ whole genome shotgun (WGS) entry which is preliminary data.</text>
</comment>
<evidence type="ECO:0000313" key="2">
    <source>
        <dbReference type="Proteomes" id="UP000265419"/>
    </source>
</evidence>
<accession>A0A399JJH4</accession>
<dbReference type="InterPro" id="IPR021456">
    <property type="entry name" value="DUF3107"/>
</dbReference>
<dbReference type="Pfam" id="PF11305">
    <property type="entry name" value="DUF3107"/>
    <property type="match status" value="1"/>
</dbReference>
<gene>
    <name evidence="1" type="ORF">DWB68_06590</name>
</gene>
<reference evidence="1 2" key="1">
    <citation type="submission" date="2018-07" db="EMBL/GenBank/DDBJ databases">
        <title>Arthrobacter sp. nov., isolated from raw cow's milk with high bacterial count.</title>
        <authorList>
            <person name="Hahne J."/>
            <person name="Isele D."/>
            <person name="Lipski A."/>
        </authorList>
    </citation>
    <scope>NUCLEOTIDE SEQUENCE [LARGE SCALE GENOMIC DNA]</scope>
    <source>
        <strain evidence="1 2">JZ R-35</strain>
    </source>
</reference>
<organism evidence="1 2">
    <name type="scientific">Galactobacter valiniphilus</name>
    <dbReference type="NCBI Taxonomy" id="2676122"/>
    <lineage>
        <taxon>Bacteria</taxon>
        <taxon>Bacillati</taxon>
        <taxon>Actinomycetota</taxon>
        <taxon>Actinomycetes</taxon>
        <taxon>Micrococcales</taxon>
        <taxon>Micrococcaceae</taxon>
        <taxon>Galactobacter</taxon>
    </lineage>
</organism>
<keyword evidence="2" id="KW-1185">Reference proteome</keyword>
<dbReference type="RefSeq" id="WP_119424349.1">
    <property type="nucleotide sequence ID" value="NZ_QQXK01000010.1"/>
</dbReference>
<name>A0A399JJH4_9MICC</name>
<dbReference type="AlphaFoldDB" id="A0A399JJH4"/>